<name>A0A397VZB0_9GLOM</name>
<accession>A0A397VZB0</accession>
<reference evidence="1 2" key="1">
    <citation type="submission" date="2018-06" db="EMBL/GenBank/DDBJ databases">
        <title>Comparative genomics reveals the genomic features of Rhizophagus irregularis, R. cerebriforme, R. diaphanum and Gigaspora rosea, and their symbiotic lifestyle signature.</title>
        <authorList>
            <person name="Morin E."/>
            <person name="San Clemente H."/>
            <person name="Chen E.C.H."/>
            <person name="De La Providencia I."/>
            <person name="Hainaut M."/>
            <person name="Kuo A."/>
            <person name="Kohler A."/>
            <person name="Murat C."/>
            <person name="Tang N."/>
            <person name="Roy S."/>
            <person name="Loubradou J."/>
            <person name="Henrissat B."/>
            <person name="Grigoriev I.V."/>
            <person name="Corradi N."/>
            <person name="Roux C."/>
            <person name="Martin F.M."/>
        </authorList>
    </citation>
    <scope>NUCLEOTIDE SEQUENCE [LARGE SCALE GENOMIC DNA]</scope>
    <source>
        <strain evidence="1 2">DAOM 194757</strain>
    </source>
</reference>
<proteinExistence type="predicted"/>
<dbReference type="Proteomes" id="UP000266673">
    <property type="component" value="Unassembled WGS sequence"/>
</dbReference>
<protein>
    <submittedName>
        <fullName evidence="1">Uncharacterized protein</fullName>
    </submittedName>
</protein>
<gene>
    <name evidence="1" type="ORF">C2G38_2029045</name>
</gene>
<dbReference type="AlphaFoldDB" id="A0A397VZB0"/>
<sequence length="155" mass="18467">MRFFSRIVVVPLWFLPFEFNSELPFSVLEVVIDYRRIKIFTPITTEPRSLSNLLILSYMALQQIHQDLYERSYLSRTALQQMCQDFYDHSELYDPLAICQEFFLLLDNVFEYFYVSFLPNRSFQCSPVEVVINSGKSLSIYLQHVILLTIGYHHF</sequence>
<dbReference type="EMBL" id="QKWP01000086">
    <property type="protein sequence ID" value="RIB27835.1"/>
    <property type="molecule type" value="Genomic_DNA"/>
</dbReference>
<comment type="caution">
    <text evidence="1">The sequence shown here is derived from an EMBL/GenBank/DDBJ whole genome shotgun (WGS) entry which is preliminary data.</text>
</comment>
<keyword evidence="2" id="KW-1185">Reference proteome</keyword>
<evidence type="ECO:0000313" key="1">
    <source>
        <dbReference type="EMBL" id="RIB27835.1"/>
    </source>
</evidence>
<evidence type="ECO:0000313" key="2">
    <source>
        <dbReference type="Proteomes" id="UP000266673"/>
    </source>
</evidence>
<organism evidence="1 2">
    <name type="scientific">Gigaspora rosea</name>
    <dbReference type="NCBI Taxonomy" id="44941"/>
    <lineage>
        <taxon>Eukaryota</taxon>
        <taxon>Fungi</taxon>
        <taxon>Fungi incertae sedis</taxon>
        <taxon>Mucoromycota</taxon>
        <taxon>Glomeromycotina</taxon>
        <taxon>Glomeromycetes</taxon>
        <taxon>Diversisporales</taxon>
        <taxon>Gigasporaceae</taxon>
        <taxon>Gigaspora</taxon>
    </lineage>
</organism>